<name>A0A3B0JSZ1_DROGU</name>
<evidence type="ECO:0000313" key="5">
    <source>
        <dbReference type="Proteomes" id="UP000268350"/>
    </source>
</evidence>
<dbReference type="STRING" id="7266.A0A3B0JSZ1"/>
<feature type="chain" id="PRO_5017306096" description="Chitin-binding type-2 domain-containing protein" evidence="2">
    <location>
        <begin position="39"/>
        <end position="1254"/>
    </location>
</feature>
<feature type="compositionally biased region" description="Basic and acidic residues" evidence="1">
    <location>
        <begin position="360"/>
        <end position="371"/>
    </location>
</feature>
<organism evidence="4 5">
    <name type="scientific">Drosophila guanche</name>
    <name type="common">Fruit fly</name>
    <dbReference type="NCBI Taxonomy" id="7266"/>
    <lineage>
        <taxon>Eukaryota</taxon>
        <taxon>Metazoa</taxon>
        <taxon>Ecdysozoa</taxon>
        <taxon>Arthropoda</taxon>
        <taxon>Hexapoda</taxon>
        <taxon>Insecta</taxon>
        <taxon>Pterygota</taxon>
        <taxon>Neoptera</taxon>
        <taxon>Endopterygota</taxon>
        <taxon>Diptera</taxon>
        <taxon>Brachycera</taxon>
        <taxon>Muscomorpha</taxon>
        <taxon>Ephydroidea</taxon>
        <taxon>Drosophilidae</taxon>
        <taxon>Drosophila</taxon>
        <taxon>Sophophora</taxon>
    </lineage>
</organism>
<feature type="region of interest" description="Disordered" evidence="1">
    <location>
        <begin position="932"/>
        <end position="973"/>
    </location>
</feature>
<dbReference type="PANTHER" id="PTHR22933">
    <property type="entry name" value="FI18007P1-RELATED"/>
    <property type="match status" value="1"/>
</dbReference>
<dbReference type="GO" id="GO:0008061">
    <property type="term" value="F:chitin binding"/>
    <property type="evidence" value="ECO:0007669"/>
    <property type="project" value="InterPro"/>
</dbReference>
<feature type="region of interest" description="Disordered" evidence="1">
    <location>
        <begin position="572"/>
        <end position="612"/>
    </location>
</feature>
<feature type="compositionally biased region" description="Low complexity" evidence="1">
    <location>
        <begin position="591"/>
        <end position="604"/>
    </location>
</feature>
<evidence type="ECO:0000256" key="1">
    <source>
        <dbReference type="SAM" id="MobiDB-lite"/>
    </source>
</evidence>
<dbReference type="InterPro" id="IPR036508">
    <property type="entry name" value="Chitin-bd_dom_sf"/>
</dbReference>
<keyword evidence="2" id="KW-0732">Signal</keyword>
<evidence type="ECO:0000313" key="4">
    <source>
        <dbReference type="EMBL" id="SPP84133.1"/>
    </source>
</evidence>
<gene>
    <name evidence="4" type="ORF">DGUA_6G016652</name>
</gene>
<dbReference type="PROSITE" id="PS50940">
    <property type="entry name" value="CHIT_BIND_II"/>
    <property type="match status" value="1"/>
</dbReference>
<feature type="compositionally biased region" description="Basic and acidic residues" evidence="1">
    <location>
        <begin position="706"/>
        <end position="715"/>
    </location>
</feature>
<dbReference type="Proteomes" id="UP000268350">
    <property type="component" value="Unassembled WGS sequence"/>
</dbReference>
<feature type="compositionally biased region" description="Polar residues" evidence="1">
    <location>
        <begin position="303"/>
        <end position="313"/>
    </location>
</feature>
<feature type="domain" description="Chitin-binding type-2" evidence="3">
    <location>
        <begin position="111"/>
        <end position="168"/>
    </location>
</feature>
<feature type="signal peptide" evidence="2">
    <location>
        <begin position="1"/>
        <end position="38"/>
    </location>
</feature>
<dbReference type="AlphaFoldDB" id="A0A3B0JSZ1"/>
<dbReference type="PANTHER" id="PTHR22933:SF42">
    <property type="entry name" value="FI18455P1-RELATED"/>
    <property type="match status" value="1"/>
</dbReference>
<dbReference type="GO" id="GO:0005576">
    <property type="term" value="C:extracellular region"/>
    <property type="evidence" value="ECO:0007669"/>
    <property type="project" value="InterPro"/>
</dbReference>
<dbReference type="InterPro" id="IPR052976">
    <property type="entry name" value="Scoloptoxin-like"/>
</dbReference>
<reference evidence="5" key="1">
    <citation type="submission" date="2018-01" db="EMBL/GenBank/DDBJ databases">
        <authorList>
            <person name="Alioto T."/>
            <person name="Alioto T."/>
        </authorList>
    </citation>
    <scope>NUCLEOTIDE SEQUENCE [LARGE SCALE GENOMIC DNA]</scope>
</reference>
<keyword evidence="5" id="KW-1185">Reference proteome</keyword>
<feature type="compositionally biased region" description="Polar residues" evidence="1">
    <location>
        <begin position="269"/>
        <end position="279"/>
    </location>
</feature>
<dbReference type="Pfam" id="PF01607">
    <property type="entry name" value="CBM_14"/>
    <property type="match status" value="1"/>
</dbReference>
<feature type="compositionally biased region" description="Polar residues" evidence="1">
    <location>
        <begin position="960"/>
        <end position="970"/>
    </location>
</feature>
<feature type="compositionally biased region" description="Basic and acidic residues" evidence="1">
    <location>
        <begin position="379"/>
        <end position="455"/>
    </location>
</feature>
<evidence type="ECO:0000256" key="2">
    <source>
        <dbReference type="SAM" id="SignalP"/>
    </source>
</evidence>
<dbReference type="SUPFAM" id="SSF57625">
    <property type="entry name" value="Invertebrate chitin-binding proteins"/>
    <property type="match status" value="1"/>
</dbReference>
<feature type="compositionally biased region" description="Polar residues" evidence="1">
    <location>
        <begin position="784"/>
        <end position="809"/>
    </location>
</feature>
<protein>
    <recommendedName>
        <fullName evidence="3">Chitin-binding type-2 domain-containing protein</fullName>
    </recommendedName>
</protein>
<sequence length="1254" mass="137337">MMPLLMPLKGNSKYKMRCTQLNLLCALLLLAVVGHTSAETKYRTPARILAKQTGATQFEEERYESHTNCNEHKHHLKKRASDEDVDYEVYQGVVGRPGIDFPIYPRIPKTSFSCRSFGNGYFADMETDCQVFHICEEGRKISFLCPNGTIFQQSELTCDWWFKVNCLGSSGYYAESAEILNKQRVHRVRPSVPVQGFNIVGGGLNIKPKVTPVAGQARAGPRTKSDRRIDSTEDVPASVESVDFDDVSGEKQRKVLTSIDNNSNDHETQITAESSSFVSGSGKRRNNKGSDSNRNSHDDVTVLKSSRSRTPLVSQERAPLASQERASQGPQETRAPLASQERAPLASQERTPLAASQERGLPRGESTERARQGQRGQHRWRESGSEEHSKEREREKPIVQLKEKPTASSQQKERTTASSQQKDKPNSGSQLKDKPTSTSQLKDKPNSGSQLKDKPEFYEAHSTRSVQHTTPYFTAGSYSTVRRLEPSKSTPFYTPTVPSLVKAKATEGKLNYIKGGHSATTPNPNRFGGASSGIFLESSVAPKIKPTASGSIELDSTYRPVIIGMRHHYDVASSGEFRPPSKQSESRDYLPTTPSPSATSSGPTYLPKSAISPRGNAAAAAGEDALLFAPNPVKEESVFRNVQDMLKTMNLLKDQFEDVELSAAAAAPARVGLEIPPSSGPDALVTLAKYFAQEHNETSNALGKPQKSEKPEKTKTKLSVKPPPLPTAKPSDTTAILTTSENPPAISEDADDIKHSLLSDNTVQKYSSLFGLKPAKGRVGGETDISTGLLSPNPNETQSLPESEQGSKYQQFPQIGTTGSSIGALAEKPESRKIAQIFSNALSSYLDNPATFRAELAARARPTEPPVTPNFKPVTTTDSSLFSDGTAKYYLPTKSVPVATTPTPQSIAVEINHKFDSTPAPEYSTTTELYELSTSRGQELELSAELSPPSADSGEGDEFLQQQQTQSFVKSRNDLLKDSRPQKLITTHKPTEHPWALKSQTDFLDPLTINDGLMKEQRTSTTTTKAPFTYLPRLLSGVGTTTPTPSRFEWEDIFKSYDIPRDALPSSSGLQRIANKLFGGLNEQEALHLRNVMAKAEHDRQVLSLLLLLIQTCDDHNGKALERSRKHLLNALIDIDSKIPAAPGKSSRQRLATTTTRIPVTTFRRNGGGEYFTSTTPGYTTTTDVPLFSTTPGSGSNEETTKFEIRVEDIEDDLGVAATTVAPTLLPLEGNSDRRALELLKSLYSLASKFSSRR</sequence>
<dbReference type="SMART" id="SM00494">
    <property type="entry name" value="ChtBD2"/>
    <property type="match status" value="1"/>
</dbReference>
<feature type="region of interest" description="Disordered" evidence="1">
    <location>
        <begin position="781"/>
        <end position="809"/>
    </location>
</feature>
<feature type="region of interest" description="Disordered" evidence="1">
    <location>
        <begin position="211"/>
        <end position="455"/>
    </location>
</feature>
<accession>A0A3B0JSZ1</accession>
<feature type="region of interest" description="Disordered" evidence="1">
    <location>
        <begin position="697"/>
        <end position="736"/>
    </location>
</feature>
<dbReference type="OrthoDB" id="8194050at2759"/>
<dbReference type="OMA" id="HTNCNEH"/>
<dbReference type="InterPro" id="IPR002557">
    <property type="entry name" value="Chitin-bd_dom"/>
</dbReference>
<proteinExistence type="predicted"/>
<dbReference type="Gene3D" id="2.170.140.10">
    <property type="entry name" value="Chitin binding domain"/>
    <property type="match status" value="1"/>
</dbReference>
<evidence type="ECO:0000259" key="3">
    <source>
        <dbReference type="PROSITE" id="PS50940"/>
    </source>
</evidence>
<dbReference type="EMBL" id="OUUW01000008">
    <property type="protein sequence ID" value="SPP84133.1"/>
    <property type="molecule type" value="Genomic_DNA"/>
</dbReference>